<gene>
    <name evidence="1" type="ORF">Pan161_06340</name>
</gene>
<reference evidence="1 2" key="1">
    <citation type="submission" date="2019-02" db="EMBL/GenBank/DDBJ databases">
        <title>Deep-cultivation of Planctomycetes and their phenomic and genomic characterization uncovers novel biology.</title>
        <authorList>
            <person name="Wiegand S."/>
            <person name="Jogler M."/>
            <person name="Boedeker C."/>
            <person name="Pinto D."/>
            <person name="Vollmers J."/>
            <person name="Rivas-Marin E."/>
            <person name="Kohn T."/>
            <person name="Peeters S.H."/>
            <person name="Heuer A."/>
            <person name="Rast P."/>
            <person name="Oberbeckmann S."/>
            <person name="Bunk B."/>
            <person name="Jeske O."/>
            <person name="Meyerdierks A."/>
            <person name="Storesund J.E."/>
            <person name="Kallscheuer N."/>
            <person name="Luecker S."/>
            <person name="Lage O.M."/>
            <person name="Pohl T."/>
            <person name="Merkel B.J."/>
            <person name="Hornburger P."/>
            <person name="Mueller R.-W."/>
            <person name="Bruemmer F."/>
            <person name="Labrenz M."/>
            <person name="Spormann A.M."/>
            <person name="Op den Camp H."/>
            <person name="Overmann J."/>
            <person name="Amann R."/>
            <person name="Jetten M.S.M."/>
            <person name="Mascher T."/>
            <person name="Medema M.H."/>
            <person name="Devos D.P."/>
            <person name="Kaster A.-K."/>
            <person name="Ovreas L."/>
            <person name="Rohde M."/>
            <person name="Galperin M.Y."/>
            <person name="Jogler C."/>
        </authorList>
    </citation>
    <scope>NUCLEOTIDE SEQUENCE [LARGE SCALE GENOMIC DNA]</scope>
    <source>
        <strain evidence="1 2">Pan161</strain>
    </source>
</reference>
<evidence type="ECO:0000313" key="2">
    <source>
        <dbReference type="Proteomes" id="UP000316855"/>
    </source>
</evidence>
<dbReference type="Proteomes" id="UP000316855">
    <property type="component" value="Chromosome"/>
</dbReference>
<evidence type="ECO:0000313" key="1">
    <source>
        <dbReference type="EMBL" id="QDT89009.1"/>
    </source>
</evidence>
<dbReference type="KEGG" id="gax:Pan161_06340"/>
<name>A0A517V7P9_9PLAN</name>
<protein>
    <submittedName>
        <fullName evidence="1">Uncharacterized protein</fullName>
    </submittedName>
</protein>
<dbReference type="OrthoDB" id="1422304at2"/>
<dbReference type="InterPro" id="IPR032675">
    <property type="entry name" value="LRR_dom_sf"/>
</dbReference>
<accession>A0A517V7P9</accession>
<sequence length="263" mass="29614">MSKVAKQLESLRQRIFSCNEPEDPASHLQRLNVIQSEELFDLDFFGDSFGEGCLELMQALSQSGIAPYIRSLILRSPDEGANGTLSWDLEPMLEAEVSFSNLESVSIQQNKPGDHNCSIIGAEYEEDGVIAKLLEQAPRLAELTIPSAPSARFFEVGARPLQFLSVDAGFDTQDFILNLAKSTCFPQLSCFEWGEYHETDMEDYSERCTAIESFRELFASKSFSPVSRFVWRNPVCDDEQIEELKQLKPGLEVLVIRTAAYYV</sequence>
<keyword evidence="2" id="KW-1185">Reference proteome</keyword>
<dbReference type="EMBL" id="CP036343">
    <property type="protein sequence ID" value="QDT89009.1"/>
    <property type="molecule type" value="Genomic_DNA"/>
</dbReference>
<organism evidence="1 2">
    <name type="scientific">Gimesia algae</name>
    <dbReference type="NCBI Taxonomy" id="2527971"/>
    <lineage>
        <taxon>Bacteria</taxon>
        <taxon>Pseudomonadati</taxon>
        <taxon>Planctomycetota</taxon>
        <taxon>Planctomycetia</taxon>
        <taxon>Planctomycetales</taxon>
        <taxon>Planctomycetaceae</taxon>
        <taxon>Gimesia</taxon>
    </lineage>
</organism>
<proteinExistence type="predicted"/>
<dbReference type="Gene3D" id="3.80.10.10">
    <property type="entry name" value="Ribonuclease Inhibitor"/>
    <property type="match status" value="1"/>
</dbReference>
<dbReference type="RefSeq" id="WP_145224122.1">
    <property type="nucleotide sequence ID" value="NZ_CP036343.1"/>
</dbReference>
<dbReference type="AlphaFoldDB" id="A0A517V7P9"/>